<name>A0A966DV30_9SPHI</name>
<reference evidence="5" key="1">
    <citation type="submission" date="2020-01" db="EMBL/GenBank/DDBJ databases">
        <authorList>
            <person name="Seo Y.L."/>
        </authorList>
    </citation>
    <scope>NUCLEOTIDE SEQUENCE</scope>
    <source>
        <strain evidence="5">R11</strain>
    </source>
</reference>
<evidence type="ECO:0000256" key="1">
    <source>
        <dbReference type="ARBA" id="ARBA00023015"/>
    </source>
</evidence>
<dbReference type="GO" id="GO:0043565">
    <property type="term" value="F:sequence-specific DNA binding"/>
    <property type="evidence" value="ECO:0007669"/>
    <property type="project" value="InterPro"/>
</dbReference>
<keyword evidence="3" id="KW-0804">Transcription</keyword>
<gene>
    <name evidence="5" type="ORF">GSY63_16975</name>
</gene>
<evidence type="ECO:0000256" key="3">
    <source>
        <dbReference type="ARBA" id="ARBA00023163"/>
    </source>
</evidence>
<dbReference type="GO" id="GO:0003700">
    <property type="term" value="F:DNA-binding transcription factor activity"/>
    <property type="evidence" value="ECO:0007669"/>
    <property type="project" value="InterPro"/>
</dbReference>
<keyword evidence="1" id="KW-0805">Transcription regulation</keyword>
<dbReference type="PANTHER" id="PTHR43280">
    <property type="entry name" value="ARAC-FAMILY TRANSCRIPTIONAL REGULATOR"/>
    <property type="match status" value="1"/>
</dbReference>
<keyword evidence="6" id="KW-1185">Reference proteome</keyword>
<dbReference type="PROSITE" id="PS01124">
    <property type="entry name" value="HTH_ARAC_FAMILY_2"/>
    <property type="match status" value="1"/>
</dbReference>
<organism evidence="5 6">
    <name type="scientific">Mucilaginibacter agri</name>
    <dbReference type="NCBI Taxonomy" id="2695265"/>
    <lineage>
        <taxon>Bacteria</taxon>
        <taxon>Pseudomonadati</taxon>
        <taxon>Bacteroidota</taxon>
        <taxon>Sphingobacteriia</taxon>
        <taxon>Sphingobacteriales</taxon>
        <taxon>Sphingobacteriaceae</taxon>
        <taxon>Mucilaginibacter</taxon>
    </lineage>
</organism>
<dbReference type="AlphaFoldDB" id="A0A966DV30"/>
<dbReference type="RefSeq" id="WP_166587038.1">
    <property type="nucleotide sequence ID" value="NZ_WWEO01000044.1"/>
</dbReference>
<dbReference type="SUPFAM" id="SSF46689">
    <property type="entry name" value="Homeodomain-like"/>
    <property type="match status" value="1"/>
</dbReference>
<keyword evidence="2" id="KW-0238">DNA-binding</keyword>
<dbReference type="SUPFAM" id="SSF51215">
    <property type="entry name" value="Regulatory protein AraC"/>
    <property type="match status" value="1"/>
</dbReference>
<dbReference type="Gene3D" id="1.10.10.60">
    <property type="entry name" value="Homeodomain-like"/>
    <property type="match status" value="1"/>
</dbReference>
<sequence>MEQIATSDLNNTTTKNSNDVNQHKFSAFQDGIVTGGNFEIWHHTGVTVDSLPFKADYYTLAFCIGGRAIRTVNQFRFEVAENTLHLTTPQSLNSWHQASDDLELYIIHFKKDFLADGMVQEAVVNNLIDHQTDGAPICMVQNNNVDTIRALFEKLNREFHSQKPFHRQMLKLMFFELLFEANRIVGNPNSSLKPVGHPNRPQQLVNHFKKLVEQRFAQLRTVQEYADLLFVTAKHLSEVVKHESGLTALQIIHQRVYQEAKYLLCATEMSIKEIAERLNFDTSSHFSRFFKHFEGYNPTDFQRVKCAVL</sequence>
<dbReference type="EMBL" id="WWEO01000044">
    <property type="protein sequence ID" value="NCD71062.1"/>
    <property type="molecule type" value="Genomic_DNA"/>
</dbReference>
<feature type="domain" description="HTH araC/xylS-type" evidence="4">
    <location>
        <begin position="206"/>
        <end position="304"/>
    </location>
</feature>
<protein>
    <submittedName>
        <fullName evidence="5">Helix-turn-helix domain-containing protein</fullName>
    </submittedName>
</protein>
<evidence type="ECO:0000259" key="4">
    <source>
        <dbReference type="PROSITE" id="PS01124"/>
    </source>
</evidence>
<evidence type="ECO:0000256" key="2">
    <source>
        <dbReference type="ARBA" id="ARBA00023125"/>
    </source>
</evidence>
<dbReference type="InterPro" id="IPR018060">
    <property type="entry name" value="HTH_AraC"/>
</dbReference>
<evidence type="ECO:0000313" key="6">
    <source>
        <dbReference type="Proteomes" id="UP000638732"/>
    </source>
</evidence>
<dbReference type="Pfam" id="PF12833">
    <property type="entry name" value="HTH_18"/>
    <property type="match status" value="1"/>
</dbReference>
<evidence type="ECO:0000313" key="5">
    <source>
        <dbReference type="EMBL" id="NCD71062.1"/>
    </source>
</evidence>
<dbReference type="PANTHER" id="PTHR43280:SF32">
    <property type="entry name" value="TRANSCRIPTIONAL REGULATORY PROTEIN"/>
    <property type="match status" value="1"/>
</dbReference>
<reference evidence="5" key="2">
    <citation type="submission" date="2020-10" db="EMBL/GenBank/DDBJ databases">
        <title>Mucilaginibacter sp. nov., isolated from soil.</title>
        <authorList>
            <person name="Jeon C.O."/>
        </authorList>
    </citation>
    <scope>NUCLEOTIDE SEQUENCE</scope>
    <source>
        <strain evidence="5">R11</strain>
    </source>
</reference>
<dbReference type="InterPro" id="IPR037923">
    <property type="entry name" value="HTH-like"/>
</dbReference>
<proteinExistence type="predicted"/>
<dbReference type="InterPro" id="IPR009057">
    <property type="entry name" value="Homeodomain-like_sf"/>
</dbReference>
<comment type="caution">
    <text evidence="5">The sequence shown here is derived from an EMBL/GenBank/DDBJ whole genome shotgun (WGS) entry which is preliminary data.</text>
</comment>
<dbReference type="Proteomes" id="UP000638732">
    <property type="component" value="Unassembled WGS sequence"/>
</dbReference>
<dbReference type="SMART" id="SM00342">
    <property type="entry name" value="HTH_ARAC"/>
    <property type="match status" value="1"/>
</dbReference>
<accession>A0A966DV30</accession>